<feature type="domain" description="Radical SAM core" evidence="11">
    <location>
        <begin position="70"/>
        <end position="320"/>
    </location>
</feature>
<dbReference type="SUPFAM" id="SSF102114">
    <property type="entry name" value="Radical SAM enzymes"/>
    <property type="match status" value="2"/>
</dbReference>
<dbReference type="SFLD" id="SFLDF00294">
    <property type="entry name" value="7_8-didemethyl-8-hydroxy-5-dea"/>
    <property type="match status" value="1"/>
</dbReference>
<dbReference type="PROSITE" id="PS51918">
    <property type="entry name" value="RADICAL_SAM"/>
    <property type="match status" value="1"/>
</dbReference>
<keyword evidence="4" id="KW-0004">4Fe-4S</keyword>
<protein>
    <recommendedName>
        <fullName evidence="3">7,8-didemethyl-8-hydroxy-5-deazariboflavin synthase</fullName>
        <ecNumber evidence="3">4.3.1.32</ecNumber>
    </recommendedName>
</protein>
<dbReference type="SMART" id="SM00729">
    <property type="entry name" value="Elp3"/>
    <property type="match status" value="1"/>
</dbReference>
<evidence type="ECO:0000259" key="11">
    <source>
        <dbReference type="PROSITE" id="PS51918"/>
    </source>
</evidence>
<evidence type="ECO:0000256" key="5">
    <source>
        <dbReference type="ARBA" id="ARBA00022691"/>
    </source>
</evidence>
<dbReference type="InterPro" id="IPR019939">
    <property type="entry name" value="CofG_family"/>
</dbReference>
<keyword evidence="9 12" id="KW-0456">Lyase</keyword>
<evidence type="ECO:0000256" key="2">
    <source>
        <dbReference type="ARBA" id="ARBA00004712"/>
    </source>
</evidence>
<keyword evidence="8" id="KW-0411">Iron-sulfur</keyword>
<dbReference type="SFLD" id="SFLDG01388">
    <property type="entry name" value="7_8-didemethyl-8-hydroxy-5-dea"/>
    <property type="match status" value="1"/>
</dbReference>
<keyword evidence="7" id="KW-0408">Iron</keyword>
<dbReference type="HAMAP" id="MF_01611">
    <property type="entry name" value="FO_synth_sub1"/>
    <property type="match status" value="1"/>
</dbReference>
<keyword evidence="5" id="KW-0949">S-adenosyl-L-methionine</keyword>
<keyword evidence="13" id="KW-1185">Reference proteome</keyword>
<gene>
    <name evidence="12" type="primary">cofG</name>
    <name evidence="12" type="ORF">ACFPJ4_06185</name>
</gene>
<dbReference type="InterPro" id="IPR013785">
    <property type="entry name" value="Aldolase_TIM"/>
</dbReference>
<organism evidence="12 13">
    <name type="scientific">Lysinimonas soli</name>
    <dbReference type="NCBI Taxonomy" id="1074233"/>
    <lineage>
        <taxon>Bacteria</taxon>
        <taxon>Bacillati</taxon>
        <taxon>Actinomycetota</taxon>
        <taxon>Actinomycetes</taxon>
        <taxon>Micrococcales</taxon>
        <taxon>Microbacteriaceae</taxon>
        <taxon>Lysinimonas</taxon>
    </lineage>
</organism>
<evidence type="ECO:0000256" key="9">
    <source>
        <dbReference type="ARBA" id="ARBA00023239"/>
    </source>
</evidence>
<dbReference type="Gene3D" id="3.20.20.70">
    <property type="entry name" value="Aldolase class I"/>
    <property type="match status" value="2"/>
</dbReference>
<evidence type="ECO:0000256" key="1">
    <source>
        <dbReference type="ARBA" id="ARBA00001966"/>
    </source>
</evidence>
<comment type="caution">
    <text evidence="12">The sequence shown here is derived from an EMBL/GenBank/DDBJ whole genome shotgun (WGS) entry which is preliminary data.</text>
</comment>
<dbReference type="Pfam" id="PF04055">
    <property type="entry name" value="Radical_SAM"/>
    <property type="match status" value="1"/>
</dbReference>
<dbReference type="GO" id="GO:0044689">
    <property type="term" value="F:7,8-didemethyl-8-hydroxy-5-deazariboflavin synthase activity"/>
    <property type="evidence" value="ECO:0007669"/>
    <property type="project" value="UniProtKB-EC"/>
</dbReference>
<evidence type="ECO:0000256" key="3">
    <source>
        <dbReference type="ARBA" id="ARBA00012126"/>
    </source>
</evidence>
<evidence type="ECO:0000256" key="10">
    <source>
        <dbReference type="ARBA" id="ARBA00048974"/>
    </source>
</evidence>
<dbReference type="InterPro" id="IPR058240">
    <property type="entry name" value="rSAM_sf"/>
</dbReference>
<dbReference type="InterPro" id="IPR006638">
    <property type="entry name" value="Elp3/MiaA/NifB-like_rSAM"/>
</dbReference>
<dbReference type="SFLD" id="SFLDG01064">
    <property type="entry name" value="F420__menaquinone_cofactor_bio"/>
    <property type="match status" value="1"/>
</dbReference>
<accession>A0ABW0NRI2</accession>
<evidence type="ECO:0000256" key="6">
    <source>
        <dbReference type="ARBA" id="ARBA00022723"/>
    </source>
</evidence>
<dbReference type="EC" id="4.3.1.32" evidence="3"/>
<dbReference type="Proteomes" id="UP001596039">
    <property type="component" value="Unassembled WGS sequence"/>
</dbReference>
<dbReference type="CDD" id="cd01335">
    <property type="entry name" value="Radical_SAM"/>
    <property type="match status" value="1"/>
</dbReference>
<comment type="cofactor">
    <cofactor evidence="1">
        <name>[4Fe-4S] cluster</name>
        <dbReference type="ChEBI" id="CHEBI:49883"/>
    </cofactor>
</comment>
<evidence type="ECO:0000256" key="4">
    <source>
        <dbReference type="ARBA" id="ARBA00022485"/>
    </source>
</evidence>
<dbReference type="NCBIfam" id="NF004884">
    <property type="entry name" value="PRK06245.1"/>
    <property type="match status" value="1"/>
</dbReference>
<evidence type="ECO:0000313" key="13">
    <source>
        <dbReference type="Proteomes" id="UP001596039"/>
    </source>
</evidence>
<dbReference type="PANTHER" id="PTHR43076">
    <property type="entry name" value="FO SYNTHASE (COFH)"/>
    <property type="match status" value="1"/>
</dbReference>
<proteinExistence type="inferred from homology"/>
<dbReference type="PANTHER" id="PTHR43076:SF1">
    <property type="entry name" value="LIPOYL SYNTHASE 2"/>
    <property type="match status" value="1"/>
</dbReference>
<comment type="catalytic activity">
    <reaction evidence="10">
        <text>5-amino-5-(4-hydroxybenzyl)-6-(D-ribitylimino)-5,6-dihydrouracil + S-adenosyl-L-methionine = 7,8-didemethyl-8-hydroxy-5-deazariboflavin + 5'-deoxyadenosine + L-methionine + NH4(+) + H(+)</text>
        <dbReference type="Rhea" id="RHEA:55204"/>
        <dbReference type="ChEBI" id="CHEBI:15378"/>
        <dbReference type="ChEBI" id="CHEBI:17319"/>
        <dbReference type="ChEBI" id="CHEBI:28938"/>
        <dbReference type="ChEBI" id="CHEBI:57844"/>
        <dbReference type="ChEBI" id="CHEBI:59789"/>
        <dbReference type="ChEBI" id="CHEBI:59904"/>
        <dbReference type="ChEBI" id="CHEBI:85936"/>
        <dbReference type="EC" id="4.3.1.32"/>
    </reaction>
</comment>
<dbReference type="SFLD" id="SFLDS00029">
    <property type="entry name" value="Radical_SAM"/>
    <property type="match status" value="1"/>
</dbReference>
<name>A0ABW0NRI2_9MICO</name>
<dbReference type="EMBL" id="JBHSMG010000001">
    <property type="protein sequence ID" value="MFC5501827.1"/>
    <property type="molecule type" value="Genomic_DNA"/>
</dbReference>
<keyword evidence="6" id="KW-0479">Metal-binding</keyword>
<sequence length="758" mass="81712">MVIRIPRRMDGTVITSPADLAFADALARGARGALTVDDAEVLLGARGPELERLLDVASSVRDAGDPARVITYSRKVFLPITTLCQDRCHYCIFVDTPAKLATKHKPAYMSPEQILTVARQGAALGCKEALFTLGDRPEQRWPVAREWLDAHGYSSTVHYLRDMARLVLDETGLLPHMNPGVLSLEEFELLRPVAPSMGMMLETTSGRLWSEPGQVHFGSPDKDPAVRLEVLENAGRARVPLTTGILVGIGETLRDRAESLFAIRASHERWGQVQETIVQNFRAKDATAMQGVDDLGTAEYAAAIAVARLVMGPVAVIQAPPNLADAAELEILVRAGVSDWGGVSPLTADHVNPERPWPQIDELARLTADAGYTLRERLTVHDRYVPEWIDETLLPAVEAFGEAATLEMALPRGRAATAPLSSSDGGRTDIRSILELAQNEPAALSDADYAALFEARGEELDALTQAADDLRRYTVGESVSIVENRAVALDAAALTLDEIADIAIETAELGATELCLQGSTTLDPLEIARAVRAGAPSIHLHAFRPADLVAGAARHHLDIDEFLRLLVEAGVDSIPGTGVKLLDDGIRMRIAPTDLPVNAWIRTVVAAHGAGLRSTSIMYYGAGESAADRVAHLRTLREIQSQTGGFTEFVPMPFSEVDLDTHRAVFATSRLMLHGSIPHVQAPWPRVGLETAALLLQSGADDLGGTLLTGTVRPDAGSNPGAQLPWAEAKAITRRLSRTLRRRTTMYGEPARRSGALA</sequence>
<dbReference type="RefSeq" id="WP_386739469.1">
    <property type="nucleotide sequence ID" value="NZ_JBHSMG010000001.1"/>
</dbReference>
<evidence type="ECO:0000256" key="8">
    <source>
        <dbReference type="ARBA" id="ARBA00023014"/>
    </source>
</evidence>
<dbReference type="InterPro" id="IPR007197">
    <property type="entry name" value="rSAM"/>
</dbReference>
<comment type="pathway">
    <text evidence="2">Cofactor biosynthesis; coenzyme F0 biosynthesis.</text>
</comment>
<dbReference type="InterPro" id="IPR034405">
    <property type="entry name" value="F420"/>
</dbReference>
<reference evidence="13" key="1">
    <citation type="journal article" date="2019" name="Int. J. Syst. Evol. Microbiol.">
        <title>The Global Catalogue of Microorganisms (GCM) 10K type strain sequencing project: providing services to taxonomists for standard genome sequencing and annotation.</title>
        <authorList>
            <consortium name="The Broad Institute Genomics Platform"/>
            <consortium name="The Broad Institute Genome Sequencing Center for Infectious Disease"/>
            <person name="Wu L."/>
            <person name="Ma J."/>
        </authorList>
    </citation>
    <scope>NUCLEOTIDE SEQUENCE [LARGE SCALE GENOMIC DNA]</scope>
    <source>
        <strain evidence="13">CGMCC 4.6997</strain>
    </source>
</reference>
<dbReference type="NCBIfam" id="TIGR03550">
    <property type="entry name" value="F420_cofG"/>
    <property type="match status" value="1"/>
</dbReference>
<evidence type="ECO:0000313" key="12">
    <source>
        <dbReference type="EMBL" id="MFC5501827.1"/>
    </source>
</evidence>
<evidence type="ECO:0000256" key="7">
    <source>
        <dbReference type="ARBA" id="ARBA00023004"/>
    </source>
</evidence>